<evidence type="ECO:0000256" key="2">
    <source>
        <dbReference type="SAM" id="Phobius"/>
    </source>
</evidence>
<dbReference type="GeneID" id="96597800"/>
<keyword evidence="2" id="KW-1133">Transmembrane helix</keyword>
<feature type="coiled-coil region" evidence="1">
    <location>
        <begin position="154"/>
        <end position="181"/>
    </location>
</feature>
<proteinExistence type="predicted"/>
<evidence type="ECO:0000313" key="4">
    <source>
        <dbReference type="Proteomes" id="UP000037326"/>
    </source>
</evidence>
<dbReference type="AlphaFoldDB" id="A0A0K9FC71"/>
<organism evidence="3 4">
    <name type="scientific">Lysinibacillus xylanilyticus</name>
    <dbReference type="NCBI Taxonomy" id="582475"/>
    <lineage>
        <taxon>Bacteria</taxon>
        <taxon>Bacillati</taxon>
        <taxon>Bacillota</taxon>
        <taxon>Bacilli</taxon>
        <taxon>Bacillales</taxon>
        <taxon>Bacillaceae</taxon>
        <taxon>Lysinibacillus</taxon>
    </lineage>
</organism>
<keyword evidence="2" id="KW-0472">Membrane</keyword>
<keyword evidence="1" id="KW-0175">Coiled coil</keyword>
<evidence type="ECO:0000256" key="1">
    <source>
        <dbReference type="SAM" id="Coils"/>
    </source>
</evidence>
<feature type="transmembrane region" description="Helical" evidence="2">
    <location>
        <begin position="20"/>
        <end position="44"/>
    </location>
</feature>
<gene>
    <name evidence="3" type="ORF">ACZ11_05800</name>
</gene>
<protein>
    <submittedName>
        <fullName evidence="3">Uncharacterized protein</fullName>
    </submittedName>
</protein>
<dbReference type="PATRIC" id="fig|582475.4.peg.606"/>
<dbReference type="EMBL" id="LFXJ01000005">
    <property type="protein sequence ID" value="KMY31716.1"/>
    <property type="molecule type" value="Genomic_DNA"/>
</dbReference>
<reference evidence="4" key="1">
    <citation type="submission" date="2015-07" db="EMBL/GenBank/DDBJ databases">
        <authorList>
            <consortium name="Consortium for Microbial Forensics and Genomics (microFORGE)"/>
            <person name="Knight B.M."/>
            <person name="Roberts D.P."/>
            <person name="Lin D."/>
            <person name="Hari K."/>
            <person name="Fletcher J."/>
            <person name="Melcher U."/>
            <person name="Blagden T."/>
            <person name="Winegar R.A."/>
        </authorList>
    </citation>
    <scope>NUCLEOTIDE SEQUENCE [LARGE SCALE GENOMIC DNA]</scope>
    <source>
        <strain evidence="4">DSM 23493</strain>
    </source>
</reference>
<dbReference type="RefSeq" id="WP_049664436.1">
    <property type="nucleotide sequence ID" value="NZ_LFXJ01000005.1"/>
</dbReference>
<dbReference type="Proteomes" id="UP000037326">
    <property type="component" value="Unassembled WGS sequence"/>
</dbReference>
<name>A0A0K9FC71_9BACI</name>
<sequence>MSYRKIPKLYIYLQKYSKIFVMLAVLTIIGISYLLSPFINLININIDDSWVGVVGAIIGAIVGGILTMFASIYVHNNQLRAESAIQRKNIIYKPLYDELMDIKYLLDEENPYPRMVVFKEASQTMVRYPQYKVWESIKRDSRYLQVPQYLINDFTVIKENIESYLKELEAASNEVQVTVNAILLERYKTQCNIINFGETIIKKIMQKDEYIMDSYLELHALNPSIEMQKEDIVELNDLIITNCWELNSVKNLNYAREMWVKSQNELIDTLKDLITLINIKYEKHSSKFF</sequence>
<feature type="transmembrane region" description="Helical" evidence="2">
    <location>
        <begin position="50"/>
        <end position="74"/>
    </location>
</feature>
<comment type="caution">
    <text evidence="3">The sequence shown here is derived from an EMBL/GenBank/DDBJ whole genome shotgun (WGS) entry which is preliminary data.</text>
</comment>
<evidence type="ECO:0000313" key="3">
    <source>
        <dbReference type="EMBL" id="KMY31716.1"/>
    </source>
</evidence>
<accession>A0A0K9FC71</accession>
<keyword evidence="2" id="KW-0812">Transmembrane</keyword>
<dbReference type="OrthoDB" id="2974798at2"/>